<evidence type="ECO:0000256" key="1">
    <source>
        <dbReference type="SAM" id="MobiDB-lite"/>
    </source>
</evidence>
<proteinExistence type="predicted"/>
<dbReference type="Proteomes" id="UP000005446">
    <property type="component" value="Unassembled WGS sequence"/>
</dbReference>
<organism evidence="2 3">
    <name type="scientific">Glarea lozoyensis (strain ATCC 74030 / MF5533)</name>
    <dbReference type="NCBI Taxonomy" id="1104152"/>
    <lineage>
        <taxon>Eukaryota</taxon>
        <taxon>Fungi</taxon>
        <taxon>Dikarya</taxon>
        <taxon>Ascomycota</taxon>
        <taxon>Pezizomycotina</taxon>
        <taxon>Leotiomycetes</taxon>
        <taxon>Helotiales</taxon>
        <taxon>Helotiaceae</taxon>
        <taxon>Glarea</taxon>
    </lineage>
</organism>
<comment type="caution">
    <text evidence="2">The sequence shown here is derived from an EMBL/GenBank/DDBJ whole genome shotgun (WGS) entry which is preliminary data.</text>
</comment>
<dbReference type="AlphaFoldDB" id="H0EYG5"/>
<protein>
    <submittedName>
        <fullName evidence="2">Uncharacterized protein</fullName>
    </submittedName>
</protein>
<feature type="region of interest" description="Disordered" evidence="1">
    <location>
        <begin position="1"/>
        <end position="49"/>
    </location>
</feature>
<dbReference type="HOGENOM" id="CLU_1240253_0_0_1"/>
<sequence>MSDDEMSDEEMSDEEMSDEEMSYEEMSDEEMSYESQSDEYTNTSDEDASHEDMYFLEDLIRRGYVKNLYQCGNSLSEVTIDDALLEINAFTIESPFLPVGFNAMSVEEPLEPPDSKQNPELLAELRNSGSSSVLSAKIGEDDASSIWSELLDSFDAECQDDLQERGDITMQDLEMPSAYETVATAYNIGTDMIIDTLEEDAGSDDSSEDRLDGLSLALNAFWT</sequence>
<accession>H0EYG5</accession>
<dbReference type="OrthoDB" id="10465207at2759"/>
<keyword evidence="3" id="KW-1185">Reference proteome</keyword>
<gene>
    <name evidence="2" type="ORF">M7I_7867</name>
</gene>
<evidence type="ECO:0000313" key="3">
    <source>
        <dbReference type="Proteomes" id="UP000005446"/>
    </source>
</evidence>
<dbReference type="EMBL" id="AGUE01000251">
    <property type="protein sequence ID" value="EHK96418.1"/>
    <property type="molecule type" value="Genomic_DNA"/>
</dbReference>
<reference evidence="2 3" key="1">
    <citation type="journal article" date="2012" name="Eukaryot. Cell">
        <title>Genome sequence of the fungus Glarea lozoyensis: the first genome sequence of a species from the Helotiaceae family.</title>
        <authorList>
            <person name="Youssar L."/>
            <person name="Gruening B.A."/>
            <person name="Erxleben A."/>
            <person name="Guenther S."/>
            <person name="Huettel W."/>
        </authorList>
    </citation>
    <scope>NUCLEOTIDE SEQUENCE [LARGE SCALE GENOMIC DNA]</scope>
    <source>
        <strain evidence="3">ATCC 74030 / MF5533</strain>
    </source>
</reference>
<name>H0EYG5_GLAL7</name>
<dbReference type="InParanoid" id="H0EYG5"/>
<evidence type="ECO:0000313" key="2">
    <source>
        <dbReference type="EMBL" id="EHK96418.1"/>
    </source>
</evidence>
<feature type="compositionally biased region" description="Acidic residues" evidence="1">
    <location>
        <begin position="1"/>
        <end position="32"/>
    </location>
</feature>